<dbReference type="InterPro" id="IPR003593">
    <property type="entry name" value="AAA+_ATPase"/>
</dbReference>
<dbReference type="RefSeq" id="WP_279529362.1">
    <property type="nucleotide sequence ID" value="NZ_CP122312.1"/>
</dbReference>
<dbReference type="InterPro" id="IPR051347">
    <property type="entry name" value="Circadian_clock_KaiC-rel"/>
</dbReference>
<evidence type="ECO:0000256" key="4">
    <source>
        <dbReference type="ARBA" id="ARBA00022737"/>
    </source>
</evidence>
<dbReference type="EMBL" id="JBHTAR010000011">
    <property type="protein sequence ID" value="MFC7199431.1"/>
    <property type="molecule type" value="Genomic_DNA"/>
</dbReference>
<dbReference type="InterPro" id="IPR030665">
    <property type="entry name" value="KaiC"/>
</dbReference>
<dbReference type="InterPro" id="IPR010624">
    <property type="entry name" value="KaiC_dom"/>
</dbReference>
<evidence type="ECO:0000256" key="6">
    <source>
        <dbReference type="ARBA" id="ARBA00022801"/>
    </source>
</evidence>
<feature type="compositionally biased region" description="Basic and acidic residues" evidence="7">
    <location>
        <begin position="1"/>
        <end position="12"/>
    </location>
</feature>
<evidence type="ECO:0000256" key="5">
    <source>
        <dbReference type="ARBA" id="ARBA00022777"/>
    </source>
</evidence>
<evidence type="ECO:0000313" key="9">
    <source>
        <dbReference type="EMBL" id="MFC7199431.1"/>
    </source>
</evidence>
<dbReference type="PANTHER" id="PTHR42926:SF1">
    <property type="entry name" value="CIRCADIAN CLOCK OSCILLATOR PROTEIN KAIC 1"/>
    <property type="match status" value="1"/>
</dbReference>
<feature type="region of interest" description="Disordered" evidence="7">
    <location>
        <begin position="1"/>
        <end position="21"/>
    </location>
</feature>
<protein>
    <recommendedName>
        <fullName evidence="1">non-specific serine/threonine protein kinase</fullName>
        <ecNumber evidence="1">2.7.11.1</ecNumber>
    </recommendedName>
</protein>
<dbReference type="PROSITE" id="PS51146">
    <property type="entry name" value="KAIC"/>
    <property type="match status" value="2"/>
</dbReference>
<keyword evidence="5" id="KW-0418">Kinase</keyword>
<dbReference type="Pfam" id="PF06745">
    <property type="entry name" value="ATPase"/>
    <property type="match status" value="2"/>
</dbReference>
<dbReference type="InterPro" id="IPR027417">
    <property type="entry name" value="P-loop_NTPase"/>
</dbReference>
<accession>A0ABD5Z2M0</accession>
<evidence type="ECO:0000256" key="7">
    <source>
        <dbReference type="SAM" id="MobiDB-lite"/>
    </source>
</evidence>
<evidence type="ECO:0000256" key="1">
    <source>
        <dbReference type="ARBA" id="ARBA00012513"/>
    </source>
</evidence>
<evidence type="ECO:0000256" key="2">
    <source>
        <dbReference type="ARBA" id="ARBA00022553"/>
    </source>
</evidence>
<dbReference type="AlphaFoldDB" id="A0ABD5Z2M0"/>
<organism evidence="9 10">
    <name type="scientific">Halospeciosus flavus</name>
    <dbReference type="NCBI Taxonomy" id="3032283"/>
    <lineage>
        <taxon>Archaea</taxon>
        <taxon>Methanobacteriati</taxon>
        <taxon>Methanobacteriota</taxon>
        <taxon>Stenosarchaea group</taxon>
        <taxon>Halobacteria</taxon>
        <taxon>Halobacteriales</taxon>
        <taxon>Halobacteriaceae</taxon>
        <taxon>Halospeciosus</taxon>
    </lineage>
</organism>
<dbReference type="SMART" id="SM00382">
    <property type="entry name" value="AAA"/>
    <property type="match status" value="2"/>
</dbReference>
<evidence type="ECO:0000313" key="10">
    <source>
        <dbReference type="Proteomes" id="UP001596447"/>
    </source>
</evidence>
<dbReference type="GO" id="GO:0004674">
    <property type="term" value="F:protein serine/threonine kinase activity"/>
    <property type="evidence" value="ECO:0007669"/>
    <property type="project" value="UniProtKB-EC"/>
</dbReference>
<keyword evidence="3" id="KW-0808">Transferase</keyword>
<dbReference type="InterPro" id="IPR014774">
    <property type="entry name" value="KaiC-like_dom"/>
</dbReference>
<keyword evidence="4" id="KW-0677">Repeat</keyword>
<dbReference type="Gene3D" id="3.40.50.300">
    <property type="entry name" value="P-loop containing nucleotide triphosphate hydrolases"/>
    <property type="match status" value="2"/>
</dbReference>
<keyword evidence="10" id="KW-1185">Reference proteome</keyword>
<dbReference type="PANTHER" id="PTHR42926">
    <property type="match status" value="1"/>
</dbReference>
<dbReference type="SUPFAM" id="SSF52540">
    <property type="entry name" value="P-loop containing nucleoside triphosphate hydrolases"/>
    <property type="match status" value="2"/>
</dbReference>
<feature type="domain" description="KaiC" evidence="8">
    <location>
        <begin position="245"/>
        <end position="479"/>
    </location>
</feature>
<keyword evidence="2" id="KW-0597">Phosphoprotein</keyword>
<dbReference type="Proteomes" id="UP001596447">
    <property type="component" value="Unassembled WGS sequence"/>
</dbReference>
<comment type="caution">
    <text evidence="9">The sequence shown here is derived from an EMBL/GenBank/DDBJ whole genome shotgun (WGS) entry which is preliminary data.</text>
</comment>
<evidence type="ECO:0000259" key="8">
    <source>
        <dbReference type="PROSITE" id="PS51146"/>
    </source>
</evidence>
<keyword evidence="6" id="KW-0378">Hydrolase</keyword>
<dbReference type="PIRSF" id="PIRSF039117">
    <property type="entry name" value="KaiC"/>
    <property type="match status" value="1"/>
</dbReference>
<feature type="domain" description="KaiC" evidence="8">
    <location>
        <begin position="10"/>
        <end position="243"/>
    </location>
</feature>
<gene>
    <name evidence="9" type="ORF">ACFQJ9_08405</name>
</gene>
<evidence type="ECO:0000256" key="3">
    <source>
        <dbReference type="ARBA" id="ARBA00022679"/>
    </source>
</evidence>
<dbReference type="GO" id="GO:0016787">
    <property type="term" value="F:hydrolase activity"/>
    <property type="evidence" value="ECO:0007669"/>
    <property type="project" value="UniProtKB-KW"/>
</dbReference>
<proteinExistence type="predicted"/>
<reference evidence="9 10" key="1">
    <citation type="journal article" date="2019" name="Int. J. Syst. Evol. Microbiol.">
        <title>The Global Catalogue of Microorganisms (GCM) 10K type strain sequencing project: providing services to taxonomists for standard genome sequencing and annotation.</title>
        <authorList>
            <consortium name="The Broad Institute Genomics Platform"/>
            <consortium name="The Broad Institute Genome Sequencing Center for Infectious Disease"/>
            <person name="Wu L."/>
            <person name="Ma J."/>
        </authorList>
    </citation>
    <scope>NUCLEOTIDE SEQUENCE [LARGE SCALE GENOMIC DNA]</scope>
    <source>
        <strain evidence="9 10">XZGYJ-43</strain>
    </source>
</reference>
<name>A0ABD5Z2M0_9EURY</name>
<dbReference type="EC" id="2.7.11.1" evidence="1"/>
<sequence length="493" mass="54978">MASNDTHSDDRVSTGTDGLDDVLDGGYVPGRNYMIHGQPGAGKTLLGLHFLTTCEPDENALYVNLGEPEADIRRDAERFGFDLDDVAFLDLSPSADFFTEDQSYDVFPSSEVEGDGVVADIVEGVREHEPDRVFVDPMTQFRYLSPDDYQFREQVLSFLQFMKERGTTVLFTSQDTSATPDDDLQFMSDGIVHLRYEEERRSLEVTKFRGSDFQGGEHAVRISDTGMTVFPKLRPGSHEATFAAEPLPSGVPAMDELLHGGLERGTISIISGPSGVGKTTTGTQFVKEAAGRGERSVIYMFEESRATFLERMRSINVPVEQMIDRGTLEVKEVEALEQSPAEFANDVRHEVEENDTKIVMVDGINGYRLAIQGDDDELTNELHSLGRYLQNMGVTTIFVSEMQSITGEFEATEENVSYLADNILFLRYIEFEGELQKAVGVLKKRASDFERTLRDFEITEHGLTVGGPLSELRGVLSGTPEWTEKKDEFGRED</sequence>
<dbReference type="PRINTS" id="PR01874">
    <property type="entry name" value="DNAREPAIRADA"/>
</dbReference>